<sequence length="42" mass="4913">MTKLSRNDQVIVVPVTRKFVYACRGILLWETNTCQRIEETVT</sequence>
<evidence type="ECO:0000313" key="1">
    <source>
        <dbReference type="EMBL" id="JAD62547.1"/>
    </source>
</evidence>
<proteinExistence type="predicted"/>
<dbReference type="EMBL" id="GBRH01235348">
    <property type="protein sequence ID" value="JAD62547.1"/>
    <property type="molecule type" value="Transcribed_RNA"/>
</dbReference>
<dbReference type="AlphaFoldDB" id="A0A0A9BTG3"/>
<protein>
    <submittedName>
        <fullName evidence="1">Uncharacterized protein</fullName>
    </submittedName>
</protein>
<accession>A0A0A9BTG3</accession>
<reference evidence="1" key="2">
    <citation type="journal article" date="2015" name="Data Brief">
        <title>Shoot transcriptome of the giant reed, Arundo donax.</title>
        <authorList>
            <person name="Barrero R.A."/>
            <person name="Guerrero F.D."/>
            <person name="Moolhuijzen P."/>
            <person name="Goolsby J.A."/>
            <person name="Tidwell J."/>
            <person name="Bellgard S.E."/>
            <person name="Bellgard M.I."/>
        </authorList>
    </citation>
    <scope>NUCLEOTIDE SEQUENCE</scope>
    <source>
        <tissue evidence="1">Shoot tissue taken approximately 20 cm above the soil surface</tissue>
    </source>
</reference>
<organism evidence="1">
    <name type="scientific">Arundo donax</name>
    <name type="common">Giant reed</name>
    <name type="synonym">Donax arundinaceus</name>
    <dbReference type="NCBI Taxonomy" id="35708"/>
    <lineage>
        <taxon>Eukaryota</taxon>
        <taxon>Viridiplantae</taxon>
        <taxon>Streptophyta</taxon>
        <taxon>Embryophyta</taxon>
        <taxon>Tracheophyta</taxon>
        <taxon>Spermatophyta</taxon>
        <taxon>Magnoliopsida</taxon>
        <taxon>Liliopsida</taxon>
        <taxon>Poales</taxon>
        <taxon>Poaceae</taxon>
        <taxon>PACMAD clade</taxon>
        <taxon>Arundinoideae</taxon>
        <taxon>Arundineae</taxon>
        <taxon>Arundo</taxon>
    </lineage>
</organism>
<reference evidence="1" key="1">
    <citation type="submission" date="2014-09" db="EMBL/GenBank/DDBJ databases">
        <authorList>
            <person name="Magalhaes I.L.F."/>
            <person name="Oliveira U."/>
            <person name="Santos F.R."/>
            <person name="Vidigal T.H.D.A."/>
            <person name="Brescovit A.D."/>
            <person name="Santos A.J."/>
        </authorList>
    </citation>
    <scope>NUCLEOTIDE SEQUENCE</scope>
    <source>
        <tissue evidence="1">Shoot tissue taken approximately 20 cm above the soil surface</tissue>
    </source>
</reference>
<name>A0A0A9BTG3_ARUDO</name>